<evidence type="ECO:0000256" key="7">
    <source>
        <dbReference type="SAM" id="Phobius"/>
    </source>
</evidence>
<evidence type="ECO:0000256" key="1">
    <source>
        <dbReference type="ARBA" id="ARBA00022679"/>
    </source>
</evidence>
<dbReference type="PANTHER" id="PTHR23063">
    <property type="entry name" value="PHOSPHOLIPID ACYLTRANSFERASE"/>
    <property type="match status" value="1"/>
</dbReference>
<gene>
    <name evidence="8" type="ORF">POJ06DRAFT_102492</name>
</gene>
<keyword evidence="5 7" id="KW-0472">Membrane</keyword>
<dbReference type="Proteomes" id="UP001217417">
    <property type="component" value="Unassembled WGS sequence"/>
</dbReference>
<keyword evidence="9" id="KW-1185">Reference proteome</keyword>
<evidence type="ECO:0008006" key="10">
    <source>
        <dbReference type="Google" id="ProtNLM"/>
    </source>
</evidence>
<evidence type="ECO:0000256" key="2">
    <source>
        <dbReference type="ARBA" id="ARBA00022692"/>
    </source>
</evidence>
<evidence type="ECO:0000256" key="3">
    <source>
        <dbReference type="ARBA" id="ARBA00022989"/>
    </source>
</evidence>
<dbReference type="PANTHER" id="PTHR23063:SF60">
    <property type="entry name" value="LYSOPHOSPHATIDIC ACID:OLEOYL-COA ACYLTRANSFERASE 1"/>
    <property type="match status" value="1"/>
</dbReference>
<dbReference type="EMBL" id="JARPMG010000005">
    <property type="protein sequence ID" value="KAJ8100360.1"/>
    <property type="molecule type" value="Genomic_DNA"/>
</dbReference>
<protein>
    <recommendedName>
        <fullName evidence="10">Phospholipid/glycerol acyltransferase domain-containing protein</fullName>
    </recommendedName>
</protein>
<reference evidence="8" key="1">
    <citation type="submission" date="2023-03" db="EMBL/GenBank/DDBJ databases">
        <title>Near-Complete genome sequence of Lipomyces tetrasporous NRRL Y-64009, an oleaginous yeast capable of growing on lignocellulosic hydrolysates.</title>
        <authorList>
            <consortium name="Lawrence Berkeley National Laboratory"/>
            <person name="Jagtap S.S."/>
            <person name="Liu J.-J."/>
            <person name="Walukiewicz H.E."/>
            <person name="Pangilinan J."/>
            <person name="Lipzen A."/>
            <person name="Ahrendt S."/>
            <person name="Koriabine M."/>
            <person name="Cobaugh K."/>
            <person name="Salamov A."/>
            <person name="Yoshinaga Y."/>
            <person name="Ng V."/>
            <person name="Daum C."/>
            <person name="Grigoriev I.V."/>
            <person name="Slininger P.J."/>
            <person name="Dien B.S."/>
            <person name="Jin Y.-S."/>
            <person name="Rao C.V."/>
        </authorList>
    </citation>
    <scope>NUCLEOTIDE SEQUENCE</scope>
    <source>
        <strain evidence="8">NRRL Y-64009</strain>
    </source>
</reference>
<dbReference type="GO" id="GO:0016746">
    <property type="term" value="F:acyltransferase activity"/>
    <property type="evidence" value="ECO:0007669"/>
    <property type="project" value="UniProtKB-KW"/>
</dbReference>
<accession>A0AAD7VTP1</accession>
<evidence type="ECO:0000313" key="9">
    <source>
        <dbReference type="Proteomes" id="UP001217417"/>
    </source>
</evidence>
<evidence type="ECO:0000256" key="5">
    <source>
        <dbReference type="ARBA" id="ARBA00023136"/>
    </source>
</evidence>
<feature type="transmembrane region" description="Helical" evidence="7">
    <location>
        <begin position="44"/>
        <end position="69"/>
    </location>
</feature>
<organism evidence="8 9">
    <name type="scientific">Lipomyces tetrasporus</name>
    <dbReference type="NCBI Taxonomy" id="54092"/>
    <lineage>
        <taxon>Eukaryota</taxon>
        <taxon>Fungi</taxon>
        <taxon>Dikarya</taxon>
        <taxon>Ascomycota</taxon>
        <taxon>Saccharomycotina</taxon>
        <taxon>Lipomycetes</taxon>
        <taxon>Lipomycetales</taxon>
        <taxon>Lipomycetaceae</taxon>
        <taxon>Lipomyces</taxon>
    </lineage>
</organism>
<evidence type="ECO:0000313" key="8">
    <source>
        <dbReference type="EMBL" id="KAJ8100360.1"/>
    </source>
</evidence>
<sequence length="317" mass="34418">MEKFSHWRDKGTGIAPFLPHPSSTFATTAGVSSDAPIVLRLANILLAVLSSIVKIPLVLAIGALHFGIISPIFPSYRVRRVSSRLLLTVIGIWYWNVGVEGARRSASRKNASTGPNAGDIIISNFLSPLDALVYSTVVDPVFIIPSYTGEIMVYSLLGAVLSALELPAAKSVSKPPNLAEIQAKALASHKVIVIFNEATPTNGRALLAPAMDRILDEDNHVTGKCRVFPSLIRYSPPDITTPIPPSSSLHYLCRVTSRWKAYSVRVRIAEPLDATDKNVIVSAFDEICRIGRITRVGEELGASSKLKFVKAWKKGRP</sequence>
<keyword evidence="3 7" id="KW-1133">Transmembrane helix</keyword>
<keyword evidence="6" id="KW-0012">Acyltransferase</keyword>
<dbReference type="RefSeq" id="XP_056043810.1">
    <property type="nucleotide sequence ID" value="XM_056183934.1"/>
</dbReference>
<comment type="caution">
    <text evidence="8">The sequence shown here is derived from an EMBL/GenBank/DDBJ whole genome shotgun (WGS) entry which is preliminary data.</text>
</comment>
<dbReference type="GeneID" id="80879100"/>
<keyword evidence="4" id="KW-0443">Lipid metabolism</keyword>
<keyword evidence="2 7" id="KW-0812">Transmembrane</keyword>
<name>A0AAD7VTP1_9ASCO</name>
<feature type="transmembrane region" description="Helical" evidence="7">
    <location>
        <begin position="81"/>
        <end position="99"/>
    </location>
</feature>
<dbReference type="AlphaFoldDB" id="A0AAD7VTP1"/>
<evidence type="ECO:0000256" key="4">
    <source>
        <dbReference type="ARBA" id="ARBA00023098"/>
    </source>
</evidence>
<keyword evidence="1" id="KW-0808">Transferase</keyword>
<evidence type="ECO:0000256" key="6">
    <source>
        <dbReference type="ARBA" id="ARBA00023315"/>
    </source>
</evidence>
<proteinExistence type="predicted"/>
<dbReference type="GO" id="GO:0006629">
    <property type="term" value="P:lipid metabolic process"/>
    <property type="evidence" value="ECO:0007669"/>
    <property type="project" value="UniProtKB-KW"/>
</dbReference>